<dbReference type="PANTHER" id="PTHR11733:SF167">
    <property type="entry name" value="FI17812P1-RELATED"/>
    <property type="match status" value="1"/>
</dbReference>
<dbReference type="InterPro" id="IPR000718">
    <property type="entry name" value="Peptidase_M13"/>
</dbReference>
<dbReference type="GO" id="GO:0005886">
    <property type="term" value="C:plasma membrane"/>
    <property type="evidence" value="ECO:0007669"/>
    <property type="project" value="TreeGrafter"/>
</dbReference>
<feature type="domain" description="Peptidase M13 C-terminal" evidence="3">
    <location>
        <begin position="17"/>
        <end position="93"/>
    </location>
</feature>
<dbReference type="InterPro" id="IPR024079">
    <property type="entry name" value="MetalloPept_cat_dom_sf"/>
</dbReference>
<evidence type="ECO:0000259" key="3">
    <source>
        <dbReference type="Pfam" id="PF01431"/>
    </source>
</evidence>
<dbReference type="InterPro" id="IPR018497">
    <property type="entry name" value="Peptidase_M13_C"/>
</dbReference>
<accession>A0A5B8A2C4</accession>
<feature type="compositionally biased region" description="Polar residues" evidence="2">
    <location>
        <begin position="7"/>
        <end position="18"/>
    </location>
</feature>
<dbReference type="AlphaFoldDB" id="A0A5B8A2C4"/>
<dbReference type="GO" id="GO:0004222">
    <property type="term" value="F:metalloendopeptidase activity"/>
    <property type="evidence" value="ECO:0007669"/>
    <property type="project" value="InterPro"/>
</dbReference>
<keyword evidence="5" id="KW-1185">Reference proteome</keyword>
<evidence type="ECO:0000313" key="5">
    <source>
        <dbReference type="Proteomes" id="UP000305398"/>
    </source>
</evidence>
<evidence type="ECO:0000313" key="4">
    <source>
        <dbReference type="EMBL" id="QDA61544.1"/>
    </source>
</evidence>
<dbReference type="EMBL" id="CP040896">
    <property type="protein sequence ID" value="QDA61544.1"/>
    <property type="molecule type" value="Genomic_DNA"/>
</dbReference>
<protein>
    <recommendedName>
        <fullName evidence="3">Peptidase M13 C-terminal domain-containing protein</fullName>
    </recommendedName>
</protein>
<gene>
    <name evidence="4" type="ORF">FHG12_16205</name>
</gene>
<dbReference type="Pfam" id="PF01431">
    <property type="entry name" value="Peptidase_M13"/>
    <property type="match status" value="1"/>
</dbReference>
<feature type="region of interest" description="Disordered" evidence="2">
    <location>
        <begin position="1"/>
        <end position="21"/>
    </location>
</feature>
<proteinExistence type="inferred from homology"/>
<evidence type="ECO:0000256" key="1">
    <source>
        <dbReference type="ARBA" id="ARBA00007357"/>
    </source>
</evidence>
<organism evidence="4 5">
    <name type="scientific">Hymenobacter jejuensis</name>
    <dbReference type="NCBI Taxonomy" id="2502781"/>
    <lineage>
        <taxon>Bacteria</taxon>
        <taxon>Pseudomonadati</taxon>
        <taxon>Bacteroidota</taxon>
        <taxon>Cytophagia</taxon>
        <taxon>Cytophagales</taxon>
        <taxon>Hymenobacteraceae</taxon>
        <taxon>Hymenobacter</taxon>
    </lineage>
</organism>
<evidence type="ECO:0000256" key="2">
    <source>
        <dbReference type="SAM" id="MobiDB-lite"/>
    </source>
</evidence>
<reference evidence="4 5" key="1">
    <citation type="submission" date="2019-06" db="EMBL/GenBank/DDBJ databases">
        <authorList>
            <person name="Srinivasan S."/>
        </authorList>
    </citation>
    <scope>NUCLEOTIDE SEQUENCE [LARGE SCALE GENOMIC DNA]</scope>
    <source>
        <strain evidence="4 5">17J68-5</strain>
    </source>
</reference>
<dbReference type="OrthoDB" id="9775677at2"/>
<dbReference type="RefSeq" id="WP_139516718.1">
    <property type="nucleotide sequence ID" value="NZ_CP040896.1"/>
</dbReference>
<dbReference type="GO" id="GO:0016485">
    <property type="term" value="P:protein processing"/>
    <property type="evidence" value="ECO:0007669"/>
    <property type="project" value="TreeGrafter"/>
</dbReference>
<dbReference type="KEGG" id="hyj:FHG12_16205"/>
<dbReference type="Gene3D" id="3.40.390.10">
    <property type="entry name" value="Collagenase (Catalytic Domain)"/>
    <property type="match status" value="1"/>
</dbReference>
<dbReference type="PANTHER" id="PTHR11733">
    <property type="entry name" value="ZINC METALLOPROTEASE FAMILY M13 NEPRILYSIN-RELATED"/>
    <property type="match status" value="1"/>
</dbReference>
<dbReference type="SUPFAM" id="SSF55486">
    <property type="entry name" value="Metalloproteases ('zincins'), catalytic domain"/>
    <property type="match status" value="1"/>
</dbReference>
<name>A0A5B8A2C4_9BACT</name>
<sequence>MRRDRSLSSVQKTAQGKGNQLVDGLTPDQRFFLSYAFIWRTKARNESVRTQVLTDPHSPSGFRVDGPLSNLDAFYTAFNIEEGDAMWRPAKERVVIW</sequence>
<dbReference type="Proteomes" id="UP000305398">
    <property type="component" value="Chromosome"/>
</dbReference>
<dbReference type="PROSITE" id="PS51885">
    <property type="entry name" value="NEPRILYSIN"/>
    <property type="match status" value="1"/>
</dbReference>
<comment type="similarity">
    <text evidence="1">Belongs to the peptidase M13 family.</text>
</comment>